<dbReference type="GO" id="GO:0005886">
    <property type="term" value="C:plasma membrane"/>
    <property type="evidence" value="ECO:0007669"/>
    <property type="project" value="TreeGrafter"/>
</dbReference>
<evidence type="ECO:0000313" key="11">
    <source>
        <dbReference type="EMBL" id="DAZ96133.1"/>
    </source>
</evidence>
<dbReference type="EMBL" id="DAKRPA010000177">
    <property type="protein sequence ID" value="DAZ96133.1"/>
    <property type="molecule type" value="Genomic_DNA"/>
</dbReference>
<dbReference type="InterPro" id="IPR001905">
    <property type="entry name" value="Ammonium_transpt"/>
</dbReference>
<feature type="region of interest" description="Disordered" evidence="8">
    <location>
        <begin position="295"/>
        <end position="314"/>
    </location>
</feature>
<dbReference type="GO" id="GO:0008519">
    <property type="term" value="F:ammonium channel activity"/>
    <property type="evidence" value="ECO:0007669"/>
    <property type="project" value="InterPro"/>
</dbReference>
<comment type="caution">
    <text evidence="11">The sequence shown here is derived from an EMBL/GenBank/DDBJ whole genome shotgun (WGS) entry which is preliminary data.</text>
</comment>
<feature type="transmembrane region" description="Helical" evidence="9">
    <location>
        <begin position="177"/>
        <end position="196"/>
    </location>
</feature>
<reference evidence="11" key="1">
    <citation type="submission" date="2022-11" db="EMBL/GenBank/DDBJ databases">
        <authorList>
            <person name="Morgan W.R."/>
            <person name="Tartar A."/>
        </authorList>
    </citation>
    <scope>NUCLEOTIDE SEQUENCE</scope>
    <source>
        <strain evidence="11">ARSEF 373</strain>
    </source>
</reference>
<dbReference type="SUPFAM" id="SSF111352">
    <property type="entry name" value="Ammonium transporter"/>
    <property type="match status" value="1"/>
</dbReference>
<evidence type="ECO:0000256" key="4">
    <source>
        <dbReference type="ARBA" id="ARBA00022692"/>
    </source>
</evidence>
<dbReference type="Gene3D" id="1.10.3430.10">
    <property type="entry name" value="Ammonium transporter AmtB like domains"/>
    <property type="match status" value="1"/>
</dbReference>
<evidence type="ECO:0000313" key="12">
    <source>
        <dbReference type="Proteomes" id="UP001146120"/>
    </source>
</evidence>
<feature type="transmembrane region" description="Helical" evidence="9">
    <location>
        <begin position="216"/>
        <end position="238"/>
    </location>
</feature>
<dbReference type="PROSITE" id="PS01219">
    <property type="entry name" value="AMMONIUM_TRANSP"/>
    <property type="match status" value="1"/>
</dbReference>
<dbReference type="InterPro" id="IPR024041">
    <property type="entry name" value="NH4_transpt_AmtB-like_dom"/>
</dbReference>
<comment type="subcellular location">
    <subcellularLocation>
        <location evidence="1">Membrane</location>
        <topology evidence="1">Multi-pass membrane protein</topology>
    </subcellularLocation>
</comment>
<evidence type="ECO:0000256" key="8">
    <source>
        <dbReference type="SAM" id="MobiDB-lite"/>
    </source>
</evidence>
<proteinExistence type="inferred from homology"/>
<evidence type="ECO:0000256" key="7">
    <source>
        <dbReference type="ARBA" id="ARBA00023177"/>
    </source>
</evidence>
<dbReference type="InterPro" id="IPR018047">
    <property type="entry name" value="Ammonium_transpt_CS"/>
</dbReference>
<dbReference type="InterPro" id="IPR029020">
    <property type="entry name" value="Ammonium/urea_transptr"/>
</dbReference>
<keyword evidence="5 9" id="KW-1133">Transmembrane helix</keyword>
<accession>A0AAV2YS21</accession>
<protein>
    <recommendedName>
        <fullName evidence="10">Ammonium transporter AmtB-like domain-containing protein</fullName>
    </recommendedName>
</protein>
<evidence type="ECO:0000256" key="1">
    <source>
        <dbReference type="ARBA" id="ARBA00004141"/>
    </source>
</evidence>
<keyword evidence="7" id="KW-0924">Ammonia transport</keyword>
<dbReference type="Proteomes" id="UP001146120">
    <property type="component" value="Unassembled WGS sequence"/>
</dbReference>
<dbReference type="AlphaFoldDB" id="A0AAV2YS21"/>
<evidence type="ECO:0000256" key="5">
    <source>
        <dbReference type="ARBA" id="ARBA00022989"/>
    </source>
</evidence>
<keyword evidence="3" id="KW-0813">Transport</keyword>
<feature type="transmembrane region" description="Helical" evidence="9">
    <location>
        <begin position="60"/>
        <end position="78"/>
    </location>
</feature>
<evidence type="ECO:0000256" key="3">
    <source>
        <dbReference type="ARBA" id="ARBA00022448"/>
    </source>
</evidence>
<evidence type="ECO:0000256" key="6">
    <source>
        <dbReference type="ARBA" id="ARBA00023136"/>
    </source>
</evidence>
<keyword evidence="4 9" id="KW-0812">Transmembrane</keyword>
<feature type="transmembrane region" description="Helical" evidence="9">
    <location>
        <begin position="90"/>
        <end position="110"/>
    </location>
</feature>
<evidence type="ECO:0000256" key="2">
    <source>
        <dbReference type="ARBA" id="ARBA00005887"/>
    </source>
</evidence>
<dbReference type="Pfam" id="PF00909">
    <property type="entry name" value="Ammonium_transp"/>
    <property type="match status" value="1"/>
</dbReference>
<feature type="transmembrane region" description="Helical" evidence="9">
    <location>
        <begin position="26"/>
        <end position="48"/>
    </location>
</feature>
<gene>
    <name evidence="11" type="ORF">N0F65_008712</name>
</gene>
<reference evidence="11" key="2">
    <citation type="journal article" date="2023" name="Microbiol Resour">
        <title>Decontamination and Annotation of the Draft Genome Sequence of the Oomycete Lagenidium giganteum ARSEF 373.</title>
        <authorList>
            <person name="Morgan W.R."/>
            <person name="Tartar A."/>
        </authorList>
    </citation>
    <scope>NUCLEOTIDE SEQUENCE</scope>
    <source>
        <strain evidence="11">ARSEF 373</strain>
    </source>
</reference>
<evidence type="ECO:0000256" key="9">
    <source>
        <dbReference type="SAM" id="Phobius"/>
    </source>
</evidence>
<evidence type="ECO:0000259" key="10">
    <source>
        <dbReference type="Pfam" id="PF00909"/>
    </source>
</evidence>
<sequence>MWSSYLNSDYELGPYGWEAKMGSLDFAGGTVIHISSGFGALVAAIVVGKRYNHVEPVRPHNVPLVMIGATLLWFGWFGFNAGSSGAADGIAAIAGINTHLAACAGFLTWITMEWFIHEKIDPCGAASGAVAGLVAITPGCGYVYPWASLIFGVVGAITAFACVHLKNVLRYDDTLDAFAIHGCAGFVGGILTGLFATADINPNIKGGAFYGHPSLLWHQLVSQVVSASYSAVVTFLLLMALKYTVGLRVDEHQEISGMDISYHGGTAYDNTPLFKAANPPEGDFAAMMTPSLALNQGQTSSDNSTRNSDVANNV</sequence>
<dbReference type="PANTHER" id="PTHR43029">
    <property type="entry name" value="AMMONIUM TRANSPORTER MEP2"/>
    <property type="match status" value="1"/>
</dbReference>
<name>A0AAV2YS21_9STRA</name>
<feature type="transmembrane region" description="Helical" evidence="9">
    <location>
        <begin position="144"/>
        <end position="165"/>
    </location>
</feature>
<feature type="transmembrane region" description="Helical" evidence="9">
    <location>
        <begin position="122"/>
        <end position="138"/>
    </location>
</feature>
<keyword evidence="12" id="KW-1185">Reference proteome</keyword>
<keyword evidence="6 9" id="KW-0472">Membrane</keyword>
<comment type="similarity">
    <text evidence="2">Belongs to the ammonia transporter channel (TC 1.A.11.2) family.</text>
</comment>
<feature type="domain" description="Ammonium transporter AmtB-like" evidence="10">
    <location>
        <begin position="14"/>
        <end position="268"/>
    </location>
</feature>
<organism evidence="11 12">
    <name type="scientific">Lagenidium giganteum</name>
    <dbReference type="NCBI Taxonomy" id="4803"/>
    <lineage>
        <taxon>Eukaryota</taxon>
        <taxon>Sar</taxon>
        <taxon>Stramenopiles</taxon>
        <taxon>Oomycota</taxon>
        <taxon>Peronosporomycetes</taxon>
        <taxon>Pythiales</taxon>
        <taxon>Pythiaceae</taxon>
    </lineage>
</organism>
<dbReference type="PANTHER" id="PTHR43029:SF10">
    <property type="entry name" value="AMMONIUM TRANSPORTER MEP2"/>
    <property type="match status" value="1"/>
</dbReference>